<dbReference type="PANTHER" id="PTHR43085:SF1">
    <property type="entry name" value="PSEUDOURIDINE KINASE-RELATED"/>
    <property type="match status" value="1"/>
</dbReference>
<accession>W0HYX1</accession>
<dbReference type="RefSeq" id="WP_025422495.1">
    <property type="nucleotide sequence ID" value="NZ_CP006569.1"/>
</dbReference>
<proteinExistence type="inferred from homology"/>
<evidence type="ECO:0000256" key="2">
    <source>
        <dbReference type="ARBA" id="ARBA00022679"/>
    </source>
</evidence>
<dbReference type="EMBL" id="CP006569">
    <property type="protein sequence ID" value="AHF77358.1"/>
    <property type="molecule type" value="Genomic_DNA"/>
</dbReference>
<comment type="similarity">
    <text evidence="1">Belongs to the carbohydrate kinase PfkB family.</text>
</comment>
<dbReference type="GO" id="GO:0016301">
    <property type="term" value="F:kinase activity"/>
    <property type="evidence" value="ECO:0007669"/>
    <property type="project" value="UniProtKB-KW"/>
</dbReference>
<reference evidence="7 8" key="1">
    <citation type="journal article" date="2014" name="Genome Biol. Evol.">
        <title>Genome degeneration and adaptation in a nascent stage of symbiosis.</title>
        <authorList>
            <person name="Oakeson K.F."/>
            <person name="Gil R."/>
            <person name="Clayton A.L."/>
            <person name="Dunn D.M."/>
            <person name="von Niederhausern A.C."/>
            <person name="Hamil C."/>
            <person name="Aoyagi A."/>
            <person name="Duval B."/>
            <person name="Baca A."/>
            <person name="Silva F.J."/>
            <person name="Vallier A."/>
            <person name="Jackson D.G."/>
            <person name="Latorre A."/>
            <person name="Weiss R.B."/>
            <person name="Heddi A."/>
            <person name="Moya A."/>
            <person name="Dale C."/>
        </authorList>
    </citation>
    <scope>NUCLEOTIDE SEQUENCE [LARGE SCALE GENOMIC DNA]</scope>
    <source>
        <strain evidence="7 8">HS1</strain>
    </source>
</reference>
<dbReference type="Pfam" id="PF00294">
    <property type="entry name" value="PfkB"/>
    <property type="match status" value="1"/>
</dbReference>
<keyword evidence="5" id="KW-0067">ATP-binding</keyword>
<dbReference type="PATRIC" id="fig|1239307.3.peg.2566"/>
<dbReference type="KEGG" id="sod:Sant_2313"/>
<evidence type="ECO:0000313" key="7">
    <source>
        <dbReference type="EMBL" id="AHF77358.1"/>
    </source>
</evidence>
<dbReference type="OrthoDB" id="9792663at2"/>
<keyword evidence="3" id="KW-0547">Nucleotide-binding</keyword>
<dbReference type="AlphaFoldDB" id="W0HYX1"/>
<gene>
    <name evidence="7" type="ORF">Sant_2313</name>
</gene>
<keyword evidence="4 7" id="KW-0418">Kinase</keyword>
<dbReference type="InterPro" id="IPR029056">
    <property type="entry name" value="Ribokinase-like"/>
</dbReference>
<evidence type="ECO:0000256" key="1">
    <source>
        <dbReference type="ARBA" id="ARBA00010688"/>
    </source>
</evidence>
<protein>
    <submittedName>
        <fullName evidence="7">Ribokinase family sugar kinase</fullName>
    </submittedName>
</protein>
<evidence type="ECO:0000256" key="5">
    <source>
        <dbReference type="ARBA" id="ARBA00022840"/>
    </source>
</evidence>
<dbReference type="HOGENOM" id="CLU_027634_6_0_6"/>
<sequence length="317" mass="34568">MSVSICTMGELLVEFLCKNYNQGFTRPGEFLGPYPSGAPAIFAAQVARLGFSSLLFGCVGNDDFGELNIERLRQEGVATEGITRVDKAPTGTAFVSYRTPLERDFIFNIPSSACGFLSPDHIQPALLERCQHFHIMGSSLFSFRIIDAMRKVIQIVKANQGTVSFDPNIRKEMMNIPEMRQAFDYILEYTDIFLPSEGEMPYFAHGRNQSEAAIVADLLAGGVQHVAIKRGGNGASHYQRLRGELRELHVAGYQTPLVDPTGAGDCFGATFVSLLLAGYPVSEALTYANASGALAVSRKGPMEGISTLQEIKRLVLA</sequence>
<dbReference type="InterPro" id="IPR050306">
    <property type="entry name" value="PfkB_Carbo_kinase"/>
</dbReference>
<feature type="domain" description="Carbohydrate kinase PfkB" evidence="6">
    <location>
        <begin position="32"/>
        <end position="306"/>
    </location>
</feature>
<evidence type="ECO:0000256" key="4">
    <source>
        <dbReference type="ARBA" id="ARBA00022777"/>
    </source>
</evidence>
<dbReference type="SUPFAM" id="SSF53613">
    <property type="entry name" value="Ribokinase-like"/>
    <property type="match status" value="1"/>
</dbReference>
<evidence type="ECO:0000256" key="3">
    <source>
        <dbReference type="ARBA" id="ARBA00022741"/>
    </source>
</evidence>
<dbReference type="GO" id="GO:0005524">
    <property type="term" value="F:ATP binding"/>
    <property type="evidence" value="ECO:0007669"/>
    <property type="project" value="UniProtKB-KW"/>
</dbReference>
<dbReference type="Gene3D" id="3.40.1190.20">
    <property type="match status" value="1"/>
</dbReference>
<keyword evidence="8" id="KW-1185">Reference proteome</keyword>
<dbReference type="Proteomes" id="UP000019028">
    <property type="component" value="Chromosome"/>
</dbReference>
<keyword evidence="2" id="KW-0808">Transferase</keyword>
<dbReference type="CDD" id="cd01166">
    <property type="entry name" value="KdgK"/>
    <property type="match status" value="1"/>
</dbReference>
<dbReference type="PANTHER" id="PTHR43085">
    <property type="entry name" value="HEXOKINASE FAMILY MEMBER"/>
    <property type="match status" value="1"/>
</dbReference>
<evidence type="ECO:0000313" key="8">
    <source>
        <dbReference type="Proteomes" id="UP000019028"/>
    </source>
</evidence>
<evidence type="ECO:0000259" key="6">
    <source>
        <dbReference type="Pfam" id="PF00294"/>
    </source>
</evidence>
<dbReference type="InterPro" id="IPR011611">
    <property type="entry name" value="PfkB_dom"/>
</dbReference>
<name>W0HYX1_9GAMM</name>
<organism evidence="7 8">
    <name type="scientific">Sodalis praecaptivus</name>
    <dbReference type="NCBI Taxonomy" id="1239307"/>
    <lineage>
        <taxon>Bacteria</taxon>
        <taxon>Pseudomonadati</taxon>
        <taxon>Pseudomonadota</taxon>
        <taxon>Gammaproteobacteria</taxon>
        <taxon>Enterobacterales</taxon>
        <taxon>Bruguierivoracaceae</taxon>
        <taxon>Sodalis</taxon>
    </lineage>
</organism>